<dbReference type="PANTHER" id="PTHR24171:SF8">
    <property type="entry name" value="BRCA1-ASSOCIATED RING DOMAIN PROTEIN 1"/>
    <property type="match status" value="1"/>
</dbReference>
<evidence type="ECO:0000256" key="1">
    <source>
        <dbReference type="ARBA" id="ARBA00022737"/>
    </source>
</evidence>
<dbReference type="GO" id="GO:0085020">
    <property type="term" value="P:protein K6-linked ubiquitination"/>
    <property type="evidence" value="ECO:0007669"/>
    <property type="project" value="TreeGrafter"/>
</dbReference>
<dbReference type="PANTHER" id="PTHR24171">
    <property type="entry name" value="ANKYRIN REPEAT DOMAIN-CONTAINING PROTEIN 39-RELATED"/>
    <property type="match status" value="1"/>
</dbReference>
<dbReference type="InParanoid" id="A0A2P6NM17"/>
<organism evidence="4 5">
    <name type="scientific">Planoprotostelium fungivorum</name>
    <dbReference type="NCBI Taxonomy" id="1890364"/>
    <lineage>
        <taxon>Eukaryota</taxon>
        <taxon>Amoebozoa</taxon>
        <taxon>Evosea</taxon>
        <taxon>Variosea</taxon>
        <taxon>Cavosteliida</taxon>
        <taxon>Cavosteliaceae</taxon>
        <taxon>Planoprotostelium</taxon>
    </lineage>
</organism>
<dbReference type="Gene3D" id="1.25.40.20">
    <property type="entry name" value="Ankyrin repeat-containing domain"/>
    <property type="match status" value="1"/>
</dbReference>
<dbReference type="SUPFAM" id="SSF48403">
    <property type="entry name" value="Ankyrin repeat"/>
    <property type="match status" value="1"/>
</dbReference>
<dbReference type="OrthoDB" id="194358at2759"/>
<accession>A0A2P6NM17</accession>
<keyword evidence="1" id="KW-0677">Repeat</keyword>
<dbReference type="InterPro" id="IPR036770">
    <property type="entry name" value="Ankyrin_rpt-contain_sf"/>
</dbReference>
<sequence>MDAYIYEFFEAARDDDVQRLKNLIAKGVDVNVADEDTGSTALHVASLKGRRQVIEYLVGRGANVNVQNLRGVTPLYYLGQGHYTALAIFLICNGARLDIKCQRGWTVLDVTPKHVHAELFSAVEKYQLQVQQKKAGAPSPLLGQTVKIST</sequence>
<proteinExistence type="predicted"/>
<evidence type="ECO:0000256" key="2">
    <source>
        <dbReference type="ARBA" id="ARBA00023043"/>
    </source>
</evidence>
<dbReference type="Pfam" id="PF12796">
    <property type="entry name" value="Ank_2"/>
    <property type="match status" value="1"/>
</dbReference>
<evidence type="ECO:0000256" key="3">
    <source>
        <dbReference type="PROSITE-ProRule" id="PRU00023"/>
    </source>
</evidence>
<reference evidence="4 5" key="1">
    <citation type="journal article" date="2018" name="Genome Biol. Evol.">
        <title>Multiple Roots of Fruiting Body Formation in Amoebozoa.</title>
        <authorList>
            <person name="Hillmann F."/>
            <person name="Forbes G."/>
            <person name="Novohradska S."/>
            <person name="Ferling I."/>
            <person name="Riege K."/>
            <person name="Groth M."/>
            <person name="Westermann M."/>
            <person name="Marz M."/>
            <person name="Spaller T."/>
            <person name="Winckler T."/>
            <person name="Schaap P."/>
            <person name="Glockner G."/>
        </authorList>
    </citation>
    <scope>NUCLEOTIDE SEQUENCE [LARGE SCALE GENOMIC DNA]</scope>
    <source>
        <strain evidence="4 5">Jena</strain>
    </source>
</reference>
<dbReference type="STRING" id="1890364.A0A2P6NM17"/>
<dbReference type="AlphaFoldDB" id="A0A2P6NM17"/>
<dbReference type="SMART" id="SM00248">
    <property type="entry name" value="ANK"/>
    <property type="match status" value="3"/>
</dbReference>
<dbReference type="InterPro" id="IPR002110">
    <property type="entry name" value="Ankyrin_rpt"/>
</dbReference>
<dbReference type="PROSITE" id="PS50297">
    <property type="entry name" value="ANK_REP_REGION"/>
    <property type="match status" value="1"/>
</dbReference>
<evidence type="ECO:0000313" key="5">
    <source>
        <dbReference type="Proteomes" id="UP000241769"/>
    </source>
</evidence>
<evidence type="ECO:0000313" key="4">
    <source>
        <dbReference type="EMBL" id="PRP85010.1"/>
    </source>
</evidence>
<dbReference type="EMBL" id="MDYQ01000052">
    <property type="protein sequence ID" value="PRP85010.1"/>
    <property type="molecule type" value="Genomic_DNA"/>
</dbReference>
<dbReference type="Proteomes" id="UP000241769">
    <property type="component" value="Unassembled WGS sequence"/>
</dbReference>
<dbReference type="PROSITE" id="PS50088">
    <property type="entry name" value="ANK_REPEAT"/>
    <property type="match status" value="1"/>
</dbReference>
<name>A0A2P6NM17_9EUKA</name>
<dbReference type="GO" id="GO:0004842">
    <property type="term" value="F:ubiquitin-protein transferase activity"/>
    <property type="evidence" value="ECO:0007669"/>
    <property type="project" value="TreeGrafter"/>
</dbReference>
<protein>
    <submittedName>
        <fullName evidence="4">Ankyrin repeat-containing protein</fullName>
    </submittedName>
</protein>
<keyword evidence="2 3" id="KW-0040">ANK repeat</keyword>
<comment type="caution">
    <text evidence="4">The sequence shown here is derived from an EMBL/GenBank/DDBJ whole genome shotgun (WGS) entry which is preliminary data.</text>
</comment>
<gene>
    <name evidence="4" type="ORF">PROFUN_07298</name>
</gene>
<feature type="repeat" description="ANK" evidence="3">
    <location>
        <begin position="37"/>
        <end position="69"/>
    </location>
</feature>
<keyword evidence="5" id="KW-1185">Reference proteome</keyword>